<feature type="chain" id="PRO_5043650110" evidence="1">
    <location>
        <begin position="32"/>
        <end position="438"/>
    </location>
</feature>
<dbReference type="EMBL" id="CP115920">
    <property type="protein sequence ID" value="XCD17209.1"/>
    <property type="molecule type" value="Genomic_DNA"/>
</dbReference>
<keyword evidence="1" id="KW-0732">Signal</keyword>
<evidence type="ECO:0000256" key="1">
    <source>
        <dbReference type="SAM" id="SignalP"/>
    </source>
</evidence>
<dbReference type="RefSeq" id="WP_353498413.1">
    <property type="nucleotide sequence ID" value="NZ_CP115920.1"/>
</dbReference>
<accession>A0AAU8BLM6</accession>
<sequence>MKTQVSSAAPNRIAWVPAALVLLLNANIANATESSWDELDIETDYQVNLQSIGGGDSAFLPDQSDRSHEQVNALLDINAQFHSVSANVALLSTSLYDNAPNGHNQRQFDAVISTLTYETSVTLGESEWDFLIGKARIDWGVGYGYRVLDIFTPYRRNPVGIQIEEGAGTLALSHYGLESEWTLIATDSSWSQLDTSEYGRAIEQQGLGGKYYRLLGDLELQMIGYYDNVRQGLLGGSLVNVFNQAWSAHASVSYSRRYQGYDITPNQPARLTEKNNANQVLVGSTWSHESGLSVIGEYWYDSRAWSQSEWDSAFQYASINDPKLNPISQSYALGYSQQNIVQHNVMLHGRLDPIFWRQWQWSKDSDLLRSMHPRLDIMLAPEDGGIIATQWLDFDVVDTGDTRFNLELAARFVTGATNSVYANLPDTYNILINLKGRF</sequence>
<dbReference type="KEGG" id="vck:PG915_06710"/>
<name>A0AAU8BLM6_9VIBR</name>
<proteinExistence type="predicted"/>
<reference evidence="2" key="1">
    <citation type="submission" date="2023-01" db="EMBL/GenBank/DDBJ databases">
        <title>Vibrio sp. CB1-14 genome sequencing.</title>
        <authorList>
            <person name="Otstavnykh N."/>
            <person name="Isaeva M."/>
            <person name="Meleshko D."/>
        </authorList>
    </citation>
    <scope>NUCLEOTIDE SEQUENCE</scope>
    <source>
        <strain evidence="2">CB1-14</strain>
    </source>
</reference>
<protein>
    <submittedName>
        <fullName evidence="2">Uncharacterized protein</fullName>
    </submittedName>
</protein>
<evidence type="ECO:0000313" key="2">
    <source>
        <dbReference type="EMBL" id="XCD17209.1"/>
    </source>
</evidence>
<organism evidence="2">
    <name type="scientific">Vibrio chaetopteri</name>
    <dbReference type="NCBI Taxonomy" id="3016528"/>
    <lineage>
        <taxon>Bacteria</taxon>
        <taxon>Pseudomonadati</taxon>
        <taxon>Pseudomonadota</taxon>
        <taxon>Gammaproteobacteria</taxon>
        <taxon>Vibrionales</taxon>
        <taxon>Vibrionaceae</taxon>
        <taxon>Vibrio</taxon>
    </lineage>
</organism>
<feature type="signal peptide" evidence="1">
    <location>
        <begin position="1"/>
        <end position="31"/>
    </location>
</feature>
<gene>
    <name evidence="2" type="ORF">PG915_06710</name>
</gene>
<dbReference type="AlphaFoldDB" id="A0AAU8BLM6"/>